<dbReference type="OrthoDB" id="4804965at2"/>
<keyword evidence="2" id="KW-0472">Membrane</keyword>
<evidence type="ECO:0000313" key="3">
    <source>
        <dbReference type="EMBL" id="RJN31967.1"/>
    </source>
</evidence>
<dbReference type="RefSeq" id="WP_119902756.1">
    <property type="nucleotide sequence ID" value="NZ_QYZP01000002.1"/>
</dbReference>
<comment type="caution">
    <text evidence="3">The sequence shown here is derived from an EMBL/GenBank/DDBJ whole genome shotgun (WGS) entry which is preliminary data.</text>
</comment>
<feature type="compositionally biased region" description="Acidic residues" evidence="1">
    <location>
        <begin position="40"/>
        <end position="49"/>
    </location>
</feature>
<keyword evidence="2" id="KW-0812">Transmembrane</keyword>
<feature type="transmembrane region" description="Helical" evidence="2">
    <location>
        <begin position="6"/>
        <end position="28"/>
    </location>
</feature>
<evidence type="ECO:0000313" key="4">
    <source>
        <dbReference type="Proteomes" id="UP000266615"/>
    </source>
</evidence>
<evidence type="ECO:0000256" key="2">
    <source>
        <dbReference type="SAM" id="Phobius"/>
    </source>
</evidence>
<name>A0A3A4F9Y3_9MICC</name>
<keyword evidence="4" id="KW-1185">Reference proteome</keyword>
<organism evidence="3 4">
    <name type="scientific">Nesterenkonia natronophila</name>
    <dbReference type="NCBI Taxonomy" id="2174932"/>
    <lineage>
        <taxon>Bacteria</taxon>
        <taxon>Bacillati</taxon>
        <taxon>Actinomycetota</taxon>
        <taxon>Actinomycetes</taxon>
        <taxon>Micrococcales</taxon>
        <taxon>Micrococcaceae</taxon>
        <taxon>Nesterenkonia</taxon>
    </lineage>
</organism>
<reference evidence="3 4" key="1">
    <citation type="submission" date="2018-09" db="EMBL/GenBank/DDBJ databases">
        <title>Nesterenkonia natronophila sp. nov., an alkaliphilic actinobacteriume isolated from a soda lake, and emended description of the genus Nesterenkonia.</title>
        <authorList>
            <person name="Menes R.J."/>
            <person name="Iriarte A."/>
        </authorList>
    </citation>
    <scope>NUCLEOTIDE SEQUENCE [LARGE SCALE GENOMIC DNA]</scope>
    <source>
        <strain evidence="3 4">M8</strain>
    </source>
</reference>
<accession>A0A3A4F9Y3</accession>
<proteinExistence type="predicted"/>
<keyword evidence="2" id="KW-1133">Transmembrane helix</keyword>
<dbReference type="EMBL" id="QYZP01000002">
    <property type="protein sequence ID" value="RJN31967.1"/>
    <property type="molecule type" value="Genomic_DNA"/>
</dbReference>
<protein>
    <submittedName>
        <fullName evidence="3">Uncharacterized protein</fullName>
    </submittedName>
</protein>
<gene>
    <name evidence="3" type="ORF">D3250_07635</name>
</gene>
<feature type="region of interest" description="Disordered" evidence="1">
    <location>
        <begin position="40"/>
        <end position="61"/>
    </location>
</feature>
<evidence type="ECO:0000256" key="1">
    <source>
        <dbReference type="SAM" id="MobiDB-lite"/>
    </source>
</evidence>
<sequence>MFGLPTTTTLIIGGVMAFWVIYTLVFYFSTSNWAVEDADYAPSSEEDDAGTVSPRAGGGDS</sequence>
<dbReference type="AlphaFoldDB" id="A0A3A4F9Y3"/>
<dbReference type="Proteomes" id="UP000266615">
    <property type="component" value="Unassembled WGS sequence"/>
</dbReference>